<dbReference type="InterPro" id="IPR015797">
    <property type="entry name" value="NUDIX_hydrolase-like_dom_sf"/>
</dbReference>
<accession>A0A3B0RKB3</accession>
<dbReference type="PANTHER" id="PTHR12992">
    <property type="entry name" value="NUDIX HYDROLASE"/>
    <property type="match status" value="1"/>
</dbReference>
<dbReference type="PANTHER" id="PTHR12992:SF11">
    <property type="entry name" value="MITOCHONDRIAL COENZYME A DIPHOSPHATASE NUDT8"/>
    <property type="match status" value="1"/>
</dbReference>
<dbReference type="NCBIfam" id="NF007980">
    <property type="entry name" value="PRK10707.1"/>
    <property type="match status" value="1"/>
</dbReference>
<evidence type="ECO:0000256" key="4">
    <source>
        <dbReference type="ARBA" id="ARBA00022801"/>
    </source>
</evidence>
<keyword evidence="3" id="KW-0479">Metal-binding</keyword>
<dbReference type="InterPro" id="IPR045121">
    <property type="entry name" value="CoAse"/>
</dbReference>
<reference evidence="8" key="1">
    <citation type="submission" date="2018-06" db="EMBL/GenBank/DDBJ databases">
        <authorList>
            <person name="Zhirakovskaya E."/>
        </authorList>
    </citation>
    <scope>NUCLEOTIDE SEQUENCE</scope>
</reference>
<evidence type="ECO:0000256" key="5">
    <source>
        <dbReference type="ARBA" id="ARBA00022842"/>
    </source>
</evidence>
<evidence type="ECO:0000259" key="7">
    <source>
        <dbReference type="PROSITE" id="PS51462"/>
    </source>
</evidence>
<dbReference type="AlphaFoldDB" id="A0A3B0RKB3"/>
<evidence type="ECO:0000256" key="1">
    <source>
        <dbReference type="ARBA" id="ARBA00001936"/>
    </source>
</evidence>
<name>A0A3B0RKB3_9ZZZZ</name>
<feature type="domain" description="Nudix hydrolase" evidence="7">
    <location>
        <begin position="40"/>
        <end position="171"/>
    </location>
</feature>
<keyword evidence="4 8" id="KW-0378">Hydrolase</keyword>
<dbReference type="PROSITE" id="PS51462">
    <property type="entry name" value="NUDIX"/>
    <property type="match status" value="1"/>
</dbReference>
<keyword evidence="5" id="KW-0460">Magnesium</keyword>
<keyword evidence="6" id="KW-0464">Manganese</keyword>
<proteinExistence type="predicted"/>
<dbReference type="Gene3D" id="3.90.79.10">
    <property type="entry name" value="Nucleoside Triphosphate Pyrophosphohydrolase"/>
    <property type="match status" value="1"/>
</dbReference>
<comment type="cofactor">
    <cofactor evidence="1">
        <name>Mn(2+)</name>
        <dbReference type="ChEBI" id="CHEBI:29035"/>
    </cofactor>
</comment>
<dbReference type="Pfam" id="PF00293">
    <property type="entry name" value="NUDIX"/>
    <property type="match status" value="1"/>
</dbReference>
<evidence type="ECO:0000256" key="3">
    <source>
        <dbReference type="ARBA" id="ARBA00022723"/>
    </source>
</evidence>
<evidence type="ECO:0000256" key="6">
    <source>
        <dbReference type="ARBA" id="ARBA00023211"/>
    </source>
</evidence>
<comment type="cofactor">
    <cofactor evidence="2">
        <name>Mg(2+)</name>
        <dbReference type="ChEBI" id="CHEBI:18420"/>
    </cofactor>
</comment>
<organism evidence="8">
    <name type="scientific">hydrothermal vent metagenome</name>
    <dbReference type="NCBI Taxonomy" id="652676"/>
    <lineage>
        <taxon>unclassified sequences</taxon>
        <taxon>metagenomes</taxon>
        <taxon>ecological metagenomes</taxon>
    </lineage>
</organism>
<dbReference type="SUPFAM" id="SSF55811">
    <property type="entry name" value="Nudix"/>
    <property type="match status" value="1"/>
</dbReference>
<dbReference type="EMBL" id="UOEE01000144">
    <property type="protein sequence ID" value="VAV92459.1"/>
    <property type="molecule type" value="Genomic_DNA"/>
</dbReference>
<dbReference type="GO" id="GO:0046872">
    <property type="term" value="F:metal ion binding"/>
    <property type="evidence" value="ECO:0007669"/>
    <property type="project" value="UniProtKB-KW"/>
</dbReference>
<gene>
    <name evidence="8" type="ORF">MNBD_ALPHA06-361</name>
</gene>
<protein>
    <submittedName>
        <fullName evidence="8">Uncharacterized Nudix hydrolase NudL</fullName>
    </submittedName>
</protein>
<sequence>MKLDNALPAYLRAALQPSTTEAIYSDYDLNNDRAGVLPDGKPAAVLVPLILRKTGWQVLLTLRSEQMPFHAGQISFPGGRCAADDADMQATSLREFEEETGVPQQQVKILGQFEQYHTVTNFRITPFVGVIAPPVRLSPDPREVAEIFEVPFSFVSNLSNFKRQSALWQGQQRFYYSIPWQNRYIWGATAGLLRTLAKRMQASSNGNLR</sequence>
<dbReference type="GO" id="GO:0010945">
    <property type="term" value="F:coenzyme A diphosphatase activity"/>
    <property type="evidence" value="ECO:0007669"/>
    <property type="project" value="InterPro"/>
</dbReference>
<evidence type="ECO:0000313" key="8">
    <source>
        <dbReference type="EMBL" id="VAV92459.1"/>
    </source>
</evidence>
<evidence type="ECO:0000256" key="2">
    <source>
        <dbReference type="ARBA" id="ARBA00001946"/>
    </source>
</evidence>
<dbReference type="CDD" id="cd03426">
    <property type="entry name" value="NUDIX_CoAse_Nudt7"/>
    <property type="match status" value="1"/>
</dbReference>
<dbReference type="InterPro" id="IPR000086">
    <property type="entry name" value="NUDIX_hydrolase_dom"/>
</dbReference>